<dbReference type="EMBL" id="CP007127">
    <property type="protein sequence ID" value="AHG87559.1"/>
    <property type="molecule type" value="Genomic_DNA"/>
</dbReference>
<dbReference type="OrthoDB" id="7068969at2"/>
<dbReference type="KEGG" id="gba:J421_0043"/>
<dbReference type="RefSeq" id="WP_025409150.1">
    <property type="nucleotide sequence ID" value="NZ_CP007127.1"/>
</dbReference>
<proteinExistence type="predicted"/>
<dbReference type="SUPFAM" id="SSF46955">
    <property type="entry name" value="Putative DNA-binding domain"/>
    <property type="match status" value="1"/>
</dbReference>
<dbReference type="Proteomes" id="UP000019151">
    <property type="component" value="Chromosome"/>
</dbReference>
<evidence type="ECO:0000313" key="4">
    <source>
        <dbReference type="EMBL" id="AHG87580.1"/>
    </source>
</evidence>
<protein>
    <recommendedName>
        <fullName evidence="2">Helix-turn-helix domain-containing protein</fullName>
    </recommendedName>
</protein>
<dbReference type="EMBL" id="CP007128">
    <property type="protein sequence ID" value="AHG87580.1"/>
    <property type="molecule type" value="Genomic_DNA"/>
</dbReference>
<gene>
    <name evidence="3" type="ORF">J421_0021</name>
    <name evidence="4" type="ORF">J421_0043</name>
</gene>
<dbReference type="Pfam" id="PF12728">
    <property type="entry name" value="HTH_17"/>
    <property type="match status" value="1"/>
</dbReference>
<dbReference type="InterPro" id="IPR036388">
    <property type="entry name" value="WH-like_DNA-bd_sf"/>
</dbReference>
<dbReference type="eggNOG" id="COG3311">
    <property type="taxonomic scope" value="Bacteria"/>
</dbReference>
<keyword evidence="5" id="KW-1185">Reference proteome</keyword>
<reference evidence="4" key="1">
    <citation type="submission" date="2013-12" db="EMBL/GenBank/DDBJ databases">
        <authorList>
            <person name="DeBruyn J.M."/>
            <person name="Radosevich M."/>
            <person name="Wommack K.Eric."/>
            <person name="Polson S."/>
            <person name="Hauser L.J."/>
            <person name="Fawaz M.N."/>
            <person name="Korlach J."/>
            <person name="Tsai Y.-C."/>
        </authorList>
    </citation>
    <scope>NUCLEOTIDE SEQUENCE</scope>
    <source>
        <strain evidence="4">KBS708</strain>
    </source>
</reference>
<accession>W0RB88</accession>
<dbReference type="STRING" id="861299.J421_0021"/>
<name>W0RB88_9BACT</name>
<dbReference type="InterPro" id="IPR009061">
    <property type="entry name" value="DNA-bd_dom_put_sf"/>
</dbReference>
<dbReference type="Proteomes" id="UP000019151">
    <property type="component" value="Extrachromosomal Element ECE"/>
</dbReference>
<evidence type="ECO:0000259" key="2">
    <source>
        <dbReference type="Pfam" id="PF12728"/>
    </source>
</evidence>
<dbReference type="InterPro" id="IPR041657">
    <property type="entry name" value="HTH_17"/>
</dbReference>
<feature type="region of interest" description="Disordered" evidence="1">
    <location>
        <begin position="65"/>
        <end position="88"/>
    </location>
</feature>
<evidence type="ECO:0000256" key="1">
    <source>
        <dbReference type="SAM" id="MobiDB-lite"/>
    </source>
</evidence>
<dbReference type="Gene3D" id="1.10.10.10">
    <property type="entry name" value="Winged helix-like DNA-binding domain superfamily/Winged helix DNA-binding domain"/>
    <property type="match status" value="1"/>
</dbReference>
<feature type="domain" description="Helix-turn-helix" evidence="2">
    <location>
        <begin position="23"/>
        <end position="72"/>
    </location>
</feature>
<dbReference type="HOGENOM" id="CLU_140176_9_5_0"/>
<reference evidence="4 5" key="2">
    <citation type="journal article" date="2014" name="Genome Announc.">
        <title>Genome Sequence and Methylome of Soil Bacterium Gemmatirosa kalamazoonensis KBS708T, a Member of the Rarely Cultivated Gemmatimonadetes Phylum.</title>
        <authorList>
            <person name="Debruyn J.M."/>
            <person name="Radosevich M."/>
            <person name="Wommack K.E."/>
            <person name="Polson S.W."/>
            <person name="Hauser L.J."/>
            <person name="Fawaz M.N."/>
            <person name="Korlach J."/>
            <person name="Tsai Y.C."/>
        </authorList>
    </citation>
    <scope>NUCLEOTIDE SEQUENCE [LARGE SCALE GENOMIC DNA]</scope>
    <source>
        <strain evidence="4 5">KBS708</strain>
    </source>
</reference>
<dbReference type="AlphaFoldDB" id="W0RB88"/>
<organism evidence="4 5">
    <name type="scientific">Gemmatirosa kalamazoonensis</name>
    <dbReference type="NCBI Taxonomy" id="861299"/>
    <lineage>
        <taxon>Bacteria</taxon>
        <taxon>Pseudomonadati</taxon>
        <taxon>Gemmatimonadota</taxon>
        <taxon>Gemmatimonadia</taxon>
        <taxon>Gemmatimonadales</taxon>
        <taxon>Gemmatimonadaceae</taxon>
        <taxon>Gemmatirosa</taxon>
    </lineage>
</organism>
<evidence type="ECO:0000313" key="3">
    <source>
        <dbReference type="EMBL" id="AHG87559.1"/>
    </source>
</evidence>
<dbReference type="InParanoid" id="W0RB88"/>
<feature type="compositionally biased region" description="Basic and acidic residues" evidence="1">
    <location>
        <begin position="65"/>
        <end position="77"/>
    </location>
</feature>
<sequence length="88" mass="9950">MPERSDSNKPPAAAAPYTPAVLLTEIDLAQLLGVKPATLRDWRVDGRGPVFVQLGRRVRYRPADVDRWLDEQTRRSTSDPGPRRRRSA</sequence>
<evidence type="ECO:0000313" key="5">
    <source>
        <dbReference type="Proteomes" id="UP000019151"/>
    </source>
</evidence>